<keyword evidence="1" id="KW-0472">Membrane</keyword>
<evidence type="ECO:0000313" key="2">
    <source>
        <dbReference type="EMBL" id="OAY31438.1"/>
    </source>
</evidence>
<feature type="transmembrane region" description="Helical" evidence="1">
    <location>
        <begin position="75"/>
        <end position="93"/>
    </location>
</feature>
<sequence length="94" mass="10580">MHTYEAMMMRSFPGVSDRANGEGHRSMAGLLGWPAKIFFSLATGCCSHGGAVIPFSCPDHIILIRSEPPYFFQFYLSRSVAFLLLLVCQCFFFF</sequence>
<proteinExistence type="predicted"/>
<dbReference type="EMBL" id="CM004400">
    <property type="protein sequence ID" value="OAY31438.1"/>
    <property type="molecule type" value="Genomic_DNA"/>
</dbReference>
<gene>
    <name evidence="2" type="ORF">MANES_14G112100</name>
</gene>
<evidence type="ECO:0000256" key="1">
    <source>
        <dbReference type="SAM" id="Phobius"/>
    </source>
</evidence>
<dbReference type="AlphaFoldDB" id="A0A2C9ULX7"/>
<name>A0A2C9ULX7_MANES</name>
<keyword evidence="1" id="KW-0812">Transmembrane</keyword>
<keyword evidence="1" id="KW-1133">Transmembrane helix</keyword>
<evidence type="ECO:0008006" key="3">
    <source>
        <dbReference type="Google" id="ProtNLM"/>
    </source>
</evidence>
<reference evidence="2" key="1">
    <citation type="submission" date="2016-02" db="EMBL/GenBank/DDBJ databases">
        <title>WGS assembly of Manihot esculenta.</title>
        <authorList>
            <person name="Bredeson J.V."/>
            <person name="Prochnik S.E."/>
            <person name="Lyons J.B."/>
            <person name="Schmutz J."/>
            <person name="Grimwood J."/>
            <person name="Vrebalov J."/>
            <person name="Bart R.S."/>
            <person name="Amuge T."/>
            <person name="Ferguson M.E."/>
            <person name="Green R."/>
            <person name="Putnam N."/>
            <person name="Stites J."/>
            <person name="Rounsley S."/>
            <person name="Rokhsar D.S."/>
        </authorList>
    </citation>
    <scope>NUCLEOTIDE SEQUENCE [LARGE SCALE GENOMIC DNA]</scope>
    <source>
        <tissue evidence="2">Leaf</tissue>
    </source>
</reference>
<organism evidence="2">
    <name type="scientific">Manihot esculenta</name>
    <name type="common">Cassava</name>
    <name type="synonym">Jatropha manihot</name>
    <dbReference type="NCBI Taxonomy" id="3983"/>
    <lineage>
        <taxon>Eukaryota</taxon>
        <taxon>Viridiplantae</taxon>
        <taxon>Streptophyta</taxon>
        <taxon>Embryophyta</taxon>
        <taxon>Tracheophyta</taxon>
        <taxon>Spermatophyta</taxon>
        <taxon>Magnoliopsida</taxon>
        <taxon>eudicotyledons</taxon>
        <taxon>Gunneridae</taxon>
        <taxon>Pentapetalae</taxon>
        <taxon>rosids</taxon>
        <taxon>fabids</taxon>
        <taxon>Malpighiales</taxon>
        <taxon>Euphorbiaceae</taxon>
        <taxon>Crotonoideae</taxon>
        <taxon>Manihoteae</taxon>
        <taxon>Manihot</taxon>
    </lineage>
</organism>
<protein>
    <recommendedName>
        <fullName evidence="3">Transmembrane protein</fullName>
    </recommendedName>
</protein>
<accession>A0A2C9ULX7</accession>